<gene>
    <name evidence="9" type="ORF">DACRYDRAFT_119232</name>
</gene>
<dbReference type="GeneID" id="63685811"/>
<protein>
    <recommendedName>
        <fullName evidence="8">PHD-type domain-containing protein</fullName>
    </recommendedName>
</protein>
<feature type="compositionally biased region" description="Basic and acidic residues" evidence="7">
    <location>
        <begin position="376"/>
        <end position="387"/>
    </location>
</feature>
<feature type="compositionally biased region" description="Low complexity" evidence="7">
    <location>
        <begin position="13"/>
        <end position="26"/>
    </location>
</feature>
<feature type="domain" description="PHD-type" evidence="8">
    <location>
        <begin position="780"/>
        <end position="831"/>
    </location>
</feature>
<dbReference type="PANTHER" id="PTHR46174">
    <property type="entry name" value="CXXC-TYPE ZINC FINGER PROTEIN 1"/>
    <property type="match status" value="1"/>
</dbReference>
<feature type="compositionally biased region" description="Low complexity" evidence="7">
    <location>
        <begin position="668"/>
        <end position="683"/>
    </location>
</feature>
<sequence>MASRMAISSLLDGPSGSPSPAGKAEALPSLAEVTAGLSSPKHRYGSVEDNGRHEDATYYAHVTYYPPPMSSPHTQYAGYPPPASSYAYPPAHLPTYGHTPPSAYQAYERPYSRHSIQSTSSHSRSPELPTSLGVTGMKRKRSDEGVVDPTDRERDVRSRYGYSDMRETYEPVPPPPHLSPSHSLPPSLPPLPDVYIHYSREPPVEPHYYAQPPHTHPPRRHTPPQATHTPSSGEHFPRQQYYQHAPAPSSYAYPPSYMRYSTSPAREHERVSPHAESHHPSYAPPPAPYQPYHSPTSSYAFLPARHSQSPYGSRPVSGNREPIIATPYAVPRTETSSVVEMALREEERRKQSGERWVAKMPESATSDVKTSPVILKVEEATREEPVHETMTNNGVHGLPPPDASESTKPRDEVPLLQEPTTIPRNDESHQMEQPVKAQIAAAKVLEVEQGPAPEENFAPPADATTAQSEPQKPNPKLVVEVEVKAEPPADMDIDIVSESPAATVSVPHQTPVETRLPIVDRSPSLASTVPLATDAVEPSPAPTIPRRSTLPDAEPSPAPIVLRVEPSPAPIVLRNETKEEPTSPVLNVDVPSPPVSSIIRQPPDALPTSGNDIKVPESTQLTSLVDAALHPSVKSETPAVAGKDDVEVDVVDGPEPTPDVPRGTSILSEAVGVAAEKAAVSKGKPNKSKAKSHHKASNSTSKTESKSKSKAKDSSKTPVAKDKDVTKPRAADASPVPAAKTKAKKSSGKQTARVASLEPPQETPEPAKADDEEDKEKDDRLYCVCETLYDEERFMIGCDKCDNWYHPACVGLEEEQADLIDKFFCPRCIAADATLNTTHKRPCARYPSCTNPSRLPASKYCSDECGQARVEEIYNMQPKSVQALIKKVVEGAKRPEGRVDPVTGRVSGQGKGEDAQLAMLEEPLQQVLDERAESERRLETWERRERIVDAIVSRWKHEQKDEGICGYDERLGCGWDEIDAVDPSEVAEVCQEGLKCDRHRGWDKAHVEVVARAKALEEENLQDLTLRERNIRRDMERVEVRRKVVQRTWHRAPDALSGPPLPDAHLAPEVIDVKIEV</sequence>
<dbReference type="InterPro" id="IPR037869">
    <property type="entry name" value="Spp1/CFP1"/>
</dbReference>
<feature type="compositionally biased region" description="Basic and acidic residues" evidence="7">
    <location>
        <begin position="703"/>
        <end position="730"/>
    </location>
</feature>
<comment type="subcellular location">
    <subcellularLocation>
        <location evidence="1">Nucleus</location>
    </subcellularLocation>
</comment>
<dbReference type="GO" id="GO:0048188">
    <property type="term" value="C:Set1C/COMPASS complex"/>
    <property type="evidence" value="ECO:0007669"/>
    <property type="project" value="InterPro"/>
</dbReference>
<evidence type="ECO:0000256" key="3">
    <source>
        <dbReference type="ARBA" id="ARBA00022771"/>
    </source>
</evidence>
<dbReference type="InterPro" id="IPR019787">
    <property type="entry name" value="Znf_PHD-finger"/>
</dbReference>
<dbReference type="Gene3D" id="3.30.40.10">
    <property type="entry name" value="Zinc/RING finger domain, C3HC4 (zinc finger)"/>
    <property type="match status" value="1"/>
</dbReference>
<feature type="compositionally biased region" description="Basic and acidic residues" evidence="7">
    <location>
        <begin position="342"/>
        <end position="357"/>
    </location>
</feature>
<keyword evidence="3 6" id="KW-0863">Zinc-finger</keyword>
<feature type="region of interest" description="Disordered" evidence="7">
    <location>
        <begin position="448"/>
        <end position="475"/>
    </location>
</feature>
<evidence type="ECO:0000256" key="5">
    <source>
        <dbReference type="ARBA" id="ARBA00023242"/>
    </source>
</evidence>
<dbReference type="InterPro" id="IPR013083">
    <property type="entry name" value="Znf_RING/FYVE/PHD"/>
</dbReference>
<feature type="compositionally biased region" description="Basic and acidic residues" evidence="7">
    <location>
        <begin position="45"/>
        <end position="56"/>
    </location>
</feature>
<evidence type="ECO:0000313" key="10">
    <source>
        <dbReference type="Proteomes" id="UP000030653"/>
    </source>
</evidence>
<evidence type="ECO:0000256" key="2">
    <source>
        <dbReference type="ARBA" id="ARBA00022723"/>
    </source>
</evidence>
<dbReference type="InterPro" id="IPR001965">
    <property type="entry name" value="Znf_PHD"/>
</dbReference>
<feature type="compositionally biased region" description="Low complexity" evidence="7">
    <location>
        <begin position="113"/>
        <end position="123"/>
    </location>
</feature>
<evidence type="ECO:0000313" key="9">
    <source>
        <dbReference type="EMBL" id="EJT97550.1"/>
    </source>
</evidence>
<evidence type="ECO:0000256" key="1">
    <source>
        <dbReference type="ARBA" id="ARBA00004123"/>
    </source>
</evidence>
<reference evidence="9 10" key="1">
    <citation type="journal article" date="2012" name="Science">
        <title>The Paleozoic origin of enzymatic lignin decomposition reconstructed from 31 fungal genomes.</title>
        <authorList>
            <person name="Floudas D."/>
            <person name="Binder M."/>
            <person name="Riley R."/>
            <person name="Barry K."/>
            <person name="Blanchette R.A."/>
            <person name="Henrissat B."/>
            <person name="Martinez A.T."/>
            <person name="Otillar R."/>
            <person name="Spatafora J.W."/>
            <person name="Yadav J.S."/>
            <person name="Aerts A."/>
            <person name="Benoit I."/>
            <person name="Boyd A."/>
            <person name="Carlson A."/>
            <person name="Copeland A."/>
            <person name="Coutinho P.M."/>
            <person name="de Vries R.P."/>
            <person name="Ferreira P."/>
            <person name="Findley K."/>
            <person name="Foster B."/>
            <person name="Gaskell J."/>
            <person name="Glotzer D."/>
            <person name="Gorecki P."/>
            <person name="Heitman J."/>
            <person name="Hesse C."/>
            <person name="Hori C."/>
            <person name="Igarashi K."/>
            <person name="Jurgens J.A."/>
            <person name="Kallen N."/>
            <person name="Kersten P."/>
            <person name="Kohler A."/>
            <person name="Kuees U."/>
            <person name="Kumar T.K.A."/>
            <person name="Kuo A."/>
            <person name="LaButti K."/>
            <person name="Larrondo L.F."/>
            <person name="Lindquist E."/>
            <person name="Ling A."/>
            <person name="Lombard V."/>
            <person name="Lucas S."/>
            <person name="Lundell T."/>
            <person name="Martin R."/>
            <person name="McLaughlin D.J."/>
            <person name="Morgenstern I."/>
            <person name="Morin E."/>
            <person name="Murat C."/>
            <person name="Nagy L.G."/>
            <person name="Nolan M."/>
            <person name="Ohm R.A."/>
            <person name="Patyshakuliyeva A."/>
            <person name="Rokas A."/>
            <person name="Ruiz-Duenas F.J."/>
            <person name="Sabat G."/>
            <person name="Salamov A."/>
            <person name="Samejima M."/>
            <person name="Schmutz J."/>
            <person name="Slot J.C."/>
            <person name="St John F."/>
            <person name="Stenlid J."/>
            <person name="Sun H."/>
            <person name="Sun S."/>
            <person name="Syed K."/>
            <person name="Tsang A."/>
            <person name="Wiebenga A."/>
            <person name="Young D."/>
            <person name="Pisabarro A."/>
            <person name="Eastwood D.C."/>
            <person name="Martin F."/>
            <person name="Cullen D."/>
            <person name="Grigoriev I.V."/>
            <person name="Hibbett D.S."/>
        </authorList>
    </citation>
    <scope>NUCLEOTIDE SEQUENCE [LARGE SCALE GENOMIC DNA]</scope>
    <source>
        <strain evidence="9 10">DJM-731 SS1</strain>
    </source>
</reference>
<organism evidence="9 10">
    <name type="scientific">Dacryopinax primogenitus (strain DJM 731)</name>
    <name type="common">Brown rot fungus</name>
    <dbReference type="NCBI Taxonomy" id="1858805"/>
    <lineage>
        <taxon>Eukaryota</taxon>
        <taxon>Fungi</taxon>
        <taxon>Dikarya</taxon>
        <taxon>Basidiomycota</taxon>
        <taxon>Agaricomycotina</taxon>
        <taxon>Dacrymycetes</taxon>
        <taxon>Dacrymycetales</taxon>
        <taxon>Dacrymycetaceae</taxon>
        <taxon>Dacryopinax</taxon>
    </lineage>
</organism>
<dbReference type="PROSITE" id="PS50016">
    <property type="entry name" value="ZF_PHD_2"/>
    <property type="match status" value="1"/>
</dbReference>
<accession>M5FNJ4</accession>
<dbReference type="RefSeq" id="XP_040624448.1">
    <property type="nucleotide sequence ID" value="XM_040770749.1"/>
</dbReference>
<name>M5FNJ4_DACPD</name>
<feature type="region of interest" description="Disordered" evidence="7">
    <location>
        <begin position="111"/>
        <end position="435"/>
    </location>
</feature>
<evidence type="ECO:0000256" key="7">
    <source>
        <dbReference type="SAM" id="MobiDB-lite"/>
    </source>
</evidence>
<dbReference type="PROSITE" id="PS01359">
    <property type="entry name" value="ZF_PHD_1"/>
    <property type="match status" value="1"/>
</dbReference>
<dbReference type="SUPFAM" id="SSF57903">
    <property type="entry name" value="FYVE/PHD zinc finger"/>
    <property type="match status" value="1"/>
</dbReference>
<feature type="compositionally biased region" description="Low complexity" evidence="7">
    <location>
        <begin position="245"/>
        <end position="257"/>
    </location>
</feature>
<dbReference type="InterPro" id="IPR011011">
    <property type="entry name" value="Znf_FYVE_PHD"/>
</dbReference>
<keyword evidence="10" id="KW-1185">Reference proteome</keyword>
<dbReference type="AlphaFoldDB" id="M5FNJ4"/>
<keyword evidence="2" id="KW-0479">Metal-binding</keyword>
<dbReference type="SMART" id="SM00249">
    <property type="entry name" value="PHD"/>
    <property type="match status" value="1"/>
</dbReference>
<dbReference type="Proteomes" id="UP000030653">
    <property type="component" value="Unassembled WGS sequence"/>
</dbReference>
<dbReference type="GO" id="GO:0008270">
    <property type="term" value="F:zinc ion binding"/>
    <property type="evidence" value="ECO:0007669"/>
    <property type="project" value="UniProtKB-KW"/>
</dbReference>
<dbReference type="EMBL" id="JH795876">
    <property type="protein sequence ID" value="EJT97550.1"/>
    <property type="molecule type" value="Genomic_DNA"/>
</dbReference>
<feature type="compositionally biased region" description="Polar residues" evidence="7">
    <location>
        <begin position="500"/>
        <end position="512"/>
    </location>
</feature>
<feature type="region of interest" description="Disordered" evidence="7">
    <location>
        <begin position="1"/>
        <end position="83"/>
    </location>
</feature>
<feature type="region of interest" description="Disordered" evidence="7">
    <location>
        <begin position="500"/>
        <end position="618"/>
    </location>
</feature>
<feature type="compositionally biased region" description="Basic and acidic residues" evidence="7">
    <location>
        <begin position="141"/>
        <end position="169"/>
    </location>
</feature>
<evidence type="ECO:0000256" key="6">
    <source>
        <dbReference type="PROSITE-ProRule" id="PRU00146"/>
    </source>
</evidence>
<dbReference type="Pfam" id="PF00628">
    <property type="entry name" value="PHD"/>
    <property type="match status" value="1"/>
</dbReference>
<dbReference type="STRING" id="1858805.M5FNJ4"/>
<keyword evidence="4" id="KW-0862">Zinc</keyword>
<dbReference type="OMA" id="PICAHEC"/>
<dbReference type="GO" id="GO:0045893">
    <property type="term" value="P:positive regulation of DNA-templated transcription"/>
    <property type="evidence" value="ECO:0007669"/>
    <property type="project" value="TreeGrafter"/>
</dbReference>
<dbReference type="CDD" id="cd15560">
    <property type="entry name" value="PHD2_3_BPTF"/>
    <property type="match status" value="1"/>
</dbReference>
<evidence type="ECO:0000259" key="8">
    <source>
        <dbReference type="PROSITE" id="PS50016"/>
    </source>
</evidence>
<dbReference type="InterPro" id="IPR019786">
    <property type="entry name" value="Zinc_finger_PHD-type_CS"/>
</dbReference>
<dbReference type="PANTHER" id="PTHR46174:SF1">
    <property type="entry name" value="CXXC-TYPE ZINC FINGER PROTEIN 1"/>
    <property type="match status" value="1"/>
</dbReference>
<feature type="compositionally biased region" description="Basic and acidic residues" evidence="7">
    <location>
        <begin position="265"/>
        <end position="279"/>
    </location>
</feature>
<keyword evidence="5" id="KW-0539">Nucleus</keyword>
<dbReference type="HOGENOM" id="CLU_286666_0_0_1"/>
<feature type="compositionally biased region" description="Basic residues" evidence="7">
    <location>
        <begin position="684"/>
        <end position="696"/>
    </location>
</feature>
<dbReference type="OrthoDB" id="436852at2759"/>
<evidence type="ECO:0000256" key="4">
    <source>
        <dbReference type="ARBA" id="ARBA00022833"/>
    </source>
</evidence>
<proteinExistence type="predicted"/>
<feature type="region of interest" description="Disordered" evidence="7">
    <location>
        <begin position="630"/>
        <end position="774"/>
    </location>
</feature>